<feature type="non-terminal residue" evidence="1">
    <location>
        <position position="1"/>
    </location>
</feature>
<evidence type="ECO:0008006" key="3">
    <source>
        <dbReference type="Google" id="ProtNLM"/>
    </source>
</evidence>
<sequence>PVLVQTDHRALEHWVTENVDTPSGPRGRRGRWHEILSQFDVTIEYLPGNENVVADAMSRWAYPATSARQDVSWHGGAEAKHFASEQVAQDFLESRGVMFLRVSPTKKDFVCQVMAQGVPSEAPAIVEGEPVMVAPVGEGEGGGGGSQNFVSWRI</sequence>
<proteinExistence type="predicted"/>
<gene>
    <name evidence="1" type="ORF">M569_08076</name>
</gene>
<name>S8CPC3_9LAMI</name>
<dbReference type="EMBL" id="AUSU01003527">
    <property type="protein sequence ID" value="EPS66701.1"/>
    <property type="molecule type" value="Genomic_DNA"/>
</dbReference>
<reference evidence="1 2" key="1">
    <citation type="journal article" date="2013" name="BMC Genomics">
        <title>The miniature genome of a carnivorous plant Genlisea aurea contains a low number of genes and short non-coding sequences.</title>
        <authorList>
            <person name="Leushkin E.V."/>
            <person name="Sutormin R.A."/>
            <person name="Nabieva E.R."/>
            <person name="Penin A.A."/>
            <person name="Kondrashov A.S."/>
            <person name="Logacheva M.D."/>
        </authorList>
    </citation>
    <scope>NUCLEOTIDE SEQUENCE [LARGE SCALE GENOMIC DNA]</scope>
</reference>
<evidence type="ECO:0000313" key="1">
    <source>
        <dbReference type="EMBL" id="EPS66701.1"/>
    </source>
</evidence>
<protein>
    <recommendedName>
        <fullName evidence="3">Reverse transcriptase RNase H-like domain-containing protein</fullName>
    </recommendedName>
</protein>
<comment type="caution">
    <text evidence="1">The sequence shown here is derived from an EMBL/GenBank/DDBJ whole genome shotgun (WGS) entry which is preliminary data.</text>
</comment>
<accession>S8CPC3</accession>
<evidence type="ECO:0000313" key="2">
    <source>
        <dbReference type="Proteomes" id="UP000015453"/>
    </source>
</evidence>
<dbReference type="OrthoDB" id="1738613at2759"/>
<dbReference type="AlphaFoldDB" id="S8CPC3"/>
<organism evidence="1 2">
    <name type="scientific">Genlisea aurea</name>
    <dbReference type="NCBI Taxonomy" id="192259"/>
    <lineage>
        <taxon>Eukaryota</taxon>
        <taxon>Viridiplantae</taxon>
        <taxon>Streptophyta</taxon>
        <taxon>Embryophyta</taxon>
        <taxon>Tracheophyta</taxon>
        <taxon>Spermatophyta</taxon>
        <taxon>Magnoliopsida</taxon>
        <taxon>eudicotyledons</taxon>
        <taxon>Gunneridae</taxon>
        <taxon>Pentapetalae</taxon>
        <taxon>asterids</taxon>
        <taxon>lamiids</taxon>
        <taxon>Lamiales</taxon>
        <taxon>Lentibulariaceae</taxon>
        <taxon>Genlisea</taxon>
    </lineage>
</organism>
<dbReference type="Proteomes" id="UP000015453">
    <property type="component" value="Unassembled WGS sequence"/>
</dbReference>
<keyword evidence="2" id="KW-1185">Reference proteome</keyword>